<reference evidence="2 3" key="1">
    <citation type="submission" date="2016-10" db="EMBL/GenBank/DDBJ databases">
        <authorList>
            <person name="de Groot N.N."/>
        </authorList>
    </citation>
    <scope>NUCLEOTIDE SEQUENCE [LARGE SCALE GENOMIC DNA]</scope>
    <source>
        <strain evidence="2 3">DSM 43019</strain>
    </source>
</reference>
<feature type="domain" description="GmrSD restriction endonucleases N-terminal" evidence="1">
    <location>
        <begin position="42"/>
        <end position="181"/>
    </location>
</feature>
<dbReference type="PANTHER" id="PTHR39639:SF1">
    <property type="entry name" value="DUF262 DOMAIN-CONTAINING PROTEIN"/>
    <property type="match status" value="1"/>
</dbReference>
<dbReference type="RefSeq" id="WP_093618798.1">
    <property type="nucleotide sequence ID" value="NZ_BOMT01000055.1"/>
</dbReference>
<dbReference type="Pfam" id="PF03235">
    <property type="entry name" value="GmrSD_N"/>
    <property type="match status" value="1"/>
</dbReference>
<dbReference type="Proteomes" id="UP000199645">
    <property type="component" value="Unassembled WGS sequence"/>
</dbReference>
<accession>A0A1I2IQU4</accession>
<name>A0A1I2IQU4_9ACTN</name>
<dbReference type="AlphaFoldDB" id="A0A1I2IQU4"/>
<evidence type="ECO:0000313" key="3">
    <source>
        <dbReference type="Proteomes" id="UP000199645"/>
    </source>
</evidence>
<evidence type="ECO:0000313" key="2">
    <source>
        <dbReference type="EMBL" id="SFF44649.1"/>
    </source>
</evidence>
<dbReference type="OrthoDB" id="9787127at2"/>
<dbReference type="InterPro" id="IPR004919">
    <property type="entry name" value="GmrSD_N"/>
</dbReference>
<sequence>MVAAKAEVSISADQVIAAEQQIIDQSKRIDFYITEYNVEILANKMQAGEYVVPSYQREFTWEEERKSKFIESLIMGLPIPFIFFWEMPDGRLEVVDGSQRLRTIQEFILGDFQLGKLEQLEYLSGFRFSDLPESRQRKIRNRSIRGIVLNEHADDAARLDMFERINTGSKIANKAEIRRGALAGPFLSLVIDLAKDERLIRLAPMSDKRKNERGYEELVTRFFAYGDGLDGYRDKPADFIFNYSRKMNEKLTGNPRLEPAYRQRFHDVMEFIERVFPNGFRKGPAGRATPHARFEAIAIGSYLALMDRPELARADQEALNVASWVDGSEFTDVTGSDGANARARLEGRLGFVRDRLVSAL</sequence>
<evidence type="ECO:0000259" key="1">
    <source>
        <dbReference type="Pfam" id="PF03235"/>
    </source>
</evidence>
<dbReference type="STRING" id="35752.SAMN05421541_110366"/>
<proteinExistence type="predicted"/>
<organism evidence="2 3">
    <name type="scientific">Actinoplanes philippinensis</name>
    <dbReference type="NCBI Taxonomy" id="35752"/>
    <lineage>
        <taxon>Bacteria</taxon>
        <taxon>Bacillati</taxon>
        <taxon>Actinomycetota</taxon>
        <taxon>Actinomycetes</taxon>
        <taxon>Micromonosporales</taxon>
        <taxon>Micromonosporaceae</taxon>
        <taxon>Actinoplanes</taxon>
    </lineage>
</organism>
<keyword evidence="3" id="KW-1185">Reference proteome</keyword>
<protein>
    <recommendedName>
        <fullName evidence="1">GmrSD restriction endonucleases N-terminal domain-containing protein</fullName>
    </recommendedName>
</protein>
<dbReference type="EMBL" id="FONV01000010">
    <property type="protein sequence ID" value="SFF44649.1"/>
    <property type="molecule type" value="Genomic_DNA"/>
</dbReference>
<dbReference type="PANTHER" id="PTHR39639">
    <property type="entry name" value="CHROMOSOME 16, WHOLE GENOME SHOTGUN SEQUENCE"/>
    <property type="match status" value="1"/>
</dbReference>
<gene>
    <name evidence="2" type="ORF">SAMN05421541_110366</name>
</gene>